<evidence type="ECO:0000256" key="1">
    <source>
        <dbReference type="SAM" id="MobiDB-lite"/>
    </source>
</evidence>
<evidence type="ECO:0000313" key="3">
    <source>
        <dbReference type="EMBL" id="MET3588684.1"/>
    </source>
</evidence>
<comment type="caution">
    <text evidence="3">The sequence shown here is derived from an EMBL/GenBank/DDBJ whole genome shotgun (WGS) entry which is preliminary data.</text>
</comment>
<dbReference type="PANTHER" id="PTHR36505:SF1">
    <property type="entry name" value="BLR1072 PROTEIN"/>
    <property type="match status" value="1"/>
</dbReference>
<dbReference type="EMBL" id="JBEPLJ010000030">
    <property type="protein sequence ID" value="MET3588684.1"/>
    <property type="molecule type" value="Genomic_DNA"/>
</dbReference>
<feature type="region of interest" description="Disordered" evidence="1">
    <location>
        <begin position="1"/>
        <end position="108"/>
    </location>
</feature>
<dbReference type="SUPFAM" id="SSF50346">
    <property type="entry name" value="PRC-barrel domain"/>
    <property type="match status" value="1"/>
</dbReference>
<name>A0ABV2HE17_9HYPH</name>
<keyword evidence="4" id="KW-1185">Reference proteome</keyword>
<evidence type="ECO:0000259" key="2">
    <source>
        <dbReference type="Pfam" id="PF05239"/>
    </source>
</evidence>
<organism evidence="3 4">
    <name type="scientific">Pseudorhizobium tarimense</name>
    <dbReference type="NCBI Taxonomy" id="1079109"/>
    <lineage>
        <taxon>Bacteria</taxon>
        <taxon>Pseudomonadati</taxon>
        <taxon>Pseudomonadota</taxon>
        <taxon>Alphaproteobacteria</taxon>
        <taxon>Hyphomicrobiales</taxon>
        <taxon>Rhizobiaceae</taxon>
        <taxon>Rhizobium/Agrobacterium group</taxon>
        <taxon>Pseudorhizobium</taxon>
    </lineage>
</organism>
<protein>
    <submittedName>
        <fullName evidence="3">Ribosomal 30S subunit maturation factor RimM</fullName>
    </submittedName>
</protein>
<dbReference type="RefSeq" id="WP_247245701.1">
    <property type="nucleotide sequence ID" value="NZ_JALJRA010000018.1"/>
</dbReference>
<dbReference type="PANTHER" id="PTHR36505">
    <property type="entry name" value="BLR1072 PROTEIN"/>
    <property type="match status" value="1"/>
</dbReference>
<evidence type="ECO:0000313" key="4">
    <source>
        <dbReference type="Proteomes" id="UP001549031"/>
    </source>
</evidence>
<dbReference type="Proteomes" id="UP001549031">
    <property type="component" value="Unassembled WGS sequence"/>
</dbReference>
<sequence>MQEDQEQANVQVQRSGEPVVRMQQSEQEPNIRYTAEEAQVRVNRAEGEPEIRFEQNKQQAENRNKQAENRQAQNESEEVDRQNTAAIPQGGSRDDANTAVAAGSSSEVSLTVADIRDYDIVGADGNDLGDIEEVVNVNNRLYAVVTSGGFLGLGENRAAVPLSALHVTDQETLQAPNVTERKIDGMANFDSDRYEALPDEHPITLGAR</sequence>
<feature type="domain" description="PRC-barrel" evidence="2">
    <location>
        <begin position="111"/>
        <end position="164"/>
    </location>
</feature>
<feature type="compositionally biased region" description="Basic and acidic residues" evidence="1">
    <location>
        <begin position="34"/>
        <end position="68"/>
    </location>
</feature>
<gene>
    <name evidence="3" type="ORF">ABID21_004822</name>
</gene>
<dbReference type="Pfam" id="PF05239">
    <property type="entry name" value="PRC"/>
    <property type="match status" value="1"/>
</dbReference>
<proteinExistence type="predicted"/>
<dbReference type="InterPro" id="IPR027275">
    <property type="entry name" value="PRC-brl_dom"/>
</dbReference>
<dbReference type="Gene3D" id="2.30.30.240">
    <property type="entry name" value="PRC-barrel domain"/>
    <property type="match status" value="1"/>
</dbReference>
<accession>A0ABV2HE17</accession>
<dbReference type="InterPro" id="IPR011033">
    <property type="entry name" value="PRC_barrel-like_sf"/>
</dbReference>
<reference evidence="3 4" key="1">
    <citation type="submission" date="2024-06" db="EMBL/GenBank/DDBJ databases">
        <title>Genomic Encyclopedia of Type Strains, Phase IV (KMG-IV): sequencing the most valuable type-strain genomes for metagenomic binning, comparative biology and taxonomic classification.</title>
        <authorList>
            <person name="Goeker M."/>
        </authorList>
    </citation>
    <scope>NUCLEOTIDE SEQUENCE [LARGE SCALE GENOMIC DNA]</scope>
    <source>
        <strain evidence="3 4">DSM 105042</strain>
    </source>
</reference>